<dbReference type="Pfam" id="PF00842">
    <property type="entry name" value="Ala_racemase_C"/>
    <property type="match status" value="1"/>
</dbReference>
<sequence length="347" mass="37099">MTSPRLDIDLGAFAHNVGVLSEIAKPSRTMLAVKANAYGHGMVPLARRALESGADSLAVLDVPAALALRRDGIDAQLFAWLHSPETDFERAIEADVDLGISSLWELEAIVAAWHGKPARVHLKIDTGLHRNGARPEDWPALVSAAMVAARDGYLRIEGIWSHLADASPEDDAEALTKLLEAVETARDLGCTPPLLHLAASSAGIREPEARLDLVRFGIAAYGISPFDDESGRDLGLRGVMTMRAPLSKTEGGEGIIALGTADGVPPNAAGRGEVTVRGRRHRVVSVDIDRLAFELGESAAEAGDDVIVFGPGDDGEATAEEWARWCETIGDEIVARAGERLPRFYRD</sequence>
<evidence type="ECO:0000259" key="4">
    <source>
        <dbReference type="SMART" id="SM01005"/>
    </source>
</evidence>
<dbReference type="Gene3D" id="2.40.37.10">
    <property type="entry name" value="Lyase, Ornithine Decarboxylase, Chain A, domain 1"/>
    <property type="match status" value="1"/>
</dbReference>
<keyword evidence="2" id="KW-0663">Pyridoxal phosphate</keyword>
<dbReference type="EMBL" id="JARXVQ010000001">
    <property type="protein sequence ID" value="MDH6181046.1"/>
    <property type="molecule type" value="Genomic_DNA"/>
</dbReference>
<evidence type="ECO:0000256" key="3">
    <source>
        <dbReference type="ARBA" id="ARBA00023235"/>
    </source>
</evidence>
<name>A0ABT6KMP3_9MICO</name>
<protein>
    <submittedName>
        <fullName evidence="5">Alanine racemase</fullName>
        <ecNumber evidence="5">5.1.1.1</ecNumber>
    </submittedName>
</protein>
<dbReference type="SMART" id="SM01005">
    <property type="entry name" value="Ala_racemase_C"/>
    <property type="match status" value="1"/>
</dbReference>
<dbReference type="PANTHER" id="PTHR30511">
    <property type="entry name" value="ALANINE RACEMASE"/>
    <property type="match status" value="1"/>
</dbReference>
<dbReference type="InterPro" id="IPR001608">
    <property type="entry name" value="Ala_racemase_N"/>
</dbReference>
<dbReference type="Proteomes" id="UP001160142">
    <property type="component" value="Unassembled WGS sequence"/>
</dbReference>
<reference evidence="5 6" key="1">
    <citation type="submission" date="2023-04" db="EMBL/GenBank/DDBJ databases">
        <title>Genome Encyclopedia of Bacteria and Archaea VI: Functional Genomics of Type Strains.</title>
        <authorList>
            <person name="Whitman W."/>
        </authorList>
    </citation>
    <scope>NUCLEOTIDE SEQUENCE [LARGE SCALE GENOMIC DNA]</scope>
    <source>
        <strain evidence="5 6">SG_E_30_P1</strain>
    </source>
</reference>
<gene>
    <name evidence="5" type="ORF">M2152_001228</name>
</gene>
<dbReference type="RefSeq" id="WP_322133368.1">
    <property type="nucleotide sequence ID" value="NZ_CP085036.1"/>
</dbReference>
<dbReference type="EC" id="5.1.1.1" evidence="5"/>
<dbReference type="Gene3D" id="3.20.20.10">
    <property type="entry name" value="Alanine racemase"/>
    <property type="match status" value="1"/>
</dbReference>
<proteinExistence type="predicted"/>
<comment type="cofactor">
    <cofactor evidence="1">
        <name>pyridoxal 5'-phosphate</name>
        <dbReference type="ChEBI" id="CHEBI:597326"/>
    </cofactor>
</comment>
<dbReference type="CDD" id="cd00430">
    <property type="entry name" value="PLPDE_III_AR"/>
    <property type="match status" value="1"/>
</dbReference>
<dbReference type="InterPro" id="IPR020622">
    <property type="entry name" value="Ala_racemase_pyridoxalP-BS"/>
</dbReference>
<accession>A0ABT6KMP3</accession>
<dbReference type="PANTHER" id="PTHR30511:SF0">
    <property type="entry name" value="ALANINE RACEMASE, CATABOLIC-RELATED"/>
    <property type="match status" value="1"/>
</dbReference>
<comment type="caution">
    <text evidence="5">The sequence shown here is derived from an EMBL/GenBank/DDBJ whole genome shotgun (WGS) entry which is preliminary data.</text>
</comment>
<organism evidence="5 6">
    <name type="scientific">Antiquaquibacter oligotrophicus</name>
    <dbReference type="NCBI Taxonomy" id="2880260"/>
    <lineage>
        <taxon>Bacteria</taxon>
        <taxon>Bacillati</taxon>
        <taxon>Actinomycetota</taxon>
        <taxon>Actinomycetes</taxon>
        <taxon>Micrococcales</taxon>
        <taxon>Microbacteriaceae</taxon>
        <taxon>Antiquaquibacter</taxon>
    </lineage>
</organism>
<dbReference type="GO" id="GO:0008784">
    <property type="term" value="F:alanine racemase activity"/>
    <property type="evidence" value="ECO:0007669"/>
    <property type="project" value="UniProtKB-EC"/>
</dbReference>
<keyword evidence="3 5" id="KW-0413">Isomerase</keyword>
<keyword evidence="6" id="KW-1185">Reference proteome</keyword>
<evidence type="ECO:0000256" key="2">
    <source>
        <dbReference type="ARBA" id="ARBA00022898"/>
    </source>
</evidence>
<evidence type="ECO:0000256" key="1">
    <source>
        <dbReference type="ARBA" id="ARBA00001933"/>
    </source>
</evidence>
<dbReference type="InterPro" id="IPR000821">
    <property type="entry name" value="Ala_racemase"/>
</dbReference>
<dbReference type="PRINTS" id="PR00992">
    <property type="entry name" value="ALARACEMASE"/>
</dbReference>
<dbReference type="PROSITE" id="PS00395">
    <property type="entry name" value="ALANINE_RACEMASE"/>
    <property type="match status" value="1"/>
</dbReference>
<evidence type="ECO:0000313" key="6">
    <source>
        <dbReference type="Proteomes" id="UP001160142"/>
    </source>
</evidence>
<dbReference type="InterPro" id="IPR029066">
    <property type="entry name" value="PLP-binding_barrel"/>
</dbReference>
<evidence type="ECO:0000313" key="5">
    <source>
        <dbReference type="EMBL" id="MDH6181046.1"/>
    </source>
</evidence>
<feature type="domain" description="Alanine racemase C-terminal" evidence="4">
    <location>
        <begin position="239"/>
        <end position="346"/>
    </location>
</feature>
<dbReference type="Pfam" id="PF01168">
    <property type="entry name" value="Ala_racemase_N"/>
    <property type="match status" value="1"/>
</dbReference>
<dbReference type="SUPFAM" id="SSF51419">
    <property type="entry name" value="PLP-binding barrel"/>
    <property type="match status" value="1"/>
</dbReference>
<dbReference type="InterPro" id="IPR011079">
    <property type="entry name" value="Ala_racemase_C"/>
</dbReference>
<dbReference type="InterPro" id="IPR009006">
    <property type="entry name" value="Ala_racemase/Decarboxylase_C"/>
</dbReference>
<dbReference type="SUPFAM" id="SSF50621">
    <property type="entry name" value="Alanine racemase C-terminal domain-like"/>
    <property type="match status" value="1"/>
</dbReference>